<feature type="transmembrane region" description="Helical" evidence="9">
    <location>
        <begin position="6"/>
        <end position="22"/>
    </location>
</feature>
<evidence type="ECO:0000256" key="1">
    <source>
        <dbReference type="ARBA" id="ARBA00004162"/>
    </source>
</evidence>
<keyword evidence="8 9" id="KW-0472">Membrane</keyword>
<evidence type="ECO:0000256" key="5">
    <source>
        <dbReference type="ARBA" id="ARBA00022927"/>
    </source>
</evidence>
<keyword evidence="3 9" id="KW-1003">Cell membrane</keyword>
<dbReference type="PANTHER" id="PTHR42982">
    <property type="entry name" value="SEC-INDEPENDENT PROTEIN TRANSLOCASE PROTEIN TATA"/>
    <property type="match status" value="1"/>
</dbReference>
<reference evidence="11 12" key="1">
    <citation type="submission" date="2018-03" db="EMBL/GenBank/DDBJ databases">
        <title>Genomic Encyclopedia of Type Strains, Phase III (KMG-III): the genomes of soil and plant-associated and newly described type strains.</title>
        <authorList>
            <person name="Whitman W."/>
        </authorList>
    </citation>
    <scope>NUCLEOTIDE SEQUENCE [LARGE SCALE GENOMIC DNA]</scope>
    <source>
        <strain evidence="11 12">CGMCC 1.12259</strain>
    </source>
</reference>
<dbReference type="GO" id="GO:0033281">
    <property type="term" value="C:TAT protein transport complex"/>
    <property type="evidence" value="ECO:0007669"/>
    <property type="project" value="UniProtKB-UniRule"/>
</dbReference>
<comment type="function">
    <text evidence="9">Part of the twin-arginine translocation (Tat) system that transports large folded proteins containing a characteristic twin-arginine motif in their signal peptide across membranes. TatA could form the protein-conducting channel of the Tat system.</text>
</comment>
<evidence type="ECO:0000256" key="4">
    <source>
        <dbReference type="ARBA" id="ARBA00022692"/>
    </source>
</evidence>
<evidence type="ECO:0000256" key="7">
    <source>
        <dbReference type="ARBA" id="ARBA00023010"/>
    </source>
</evidence>
<organism evidence="11 12">
    <name type="scientific">Planomicrobium soli</name>
    <dbReference type="NCBI Taxonomy" id="1176648"/>
    <lineage>
        <taxon>Bacteria</taxon>
        <taxon>Bacillati</taxon>
        <taxon>Bacillota</taxon>
        <taxon>Bacilli</taxon>
        <taxon>Bacillales</taxon>
        <taxon>Caryophanaceae</taxon>
        <taxon>Planomicrobium</taxon>
    </lineage>
</organism>
<keyword evidence="2 9" id="KW-0813">Transport</keyword>
<comment type="similarity">
    <text evidence="9">Belongs to the TatA/E family.</text>
</comment>
<dbReference type="OrthoDB" id="9800908at2"/>
<accession>A0A2P8H2J9</accession>
<keyword evidence="12" id="KW-1185">Reference proteome</keyword>
<comment type="caution">
    <text evidence="11">The sequence shown here is derived from an EMBL/GenBank/DDBJ whole genome shotgun (WGS) entry which is preliminary data.</text>
</comment>
<dbReference type="GO" id="GO:0043953">
    <property type="term" value="P:protein transport by the Tat complex"/>
    <property type="evidence" value="ECO:0007669"/>
    <property type="project" value="UniProtKB-UniRule"/>
</dbReference>
<keyword evidence="7 9" id="KW-0811">Translocation</keyword>
<dbReference type="Pfam" id="PF02416">
    <property type="entry name" value="TatA_B_E"/>
    <property type="match status" value="1"/>
</dbReference>
<keyword evidence="4 9" id="KW-0812">Transmembrane</keyword>
<evidence type="ECO:0000313" key="12">
    <source>
        <dbReference type="Proteomes" id="UP000242682"/>
    </source>
</evidence>
<proteinExistence type="inferred from homology"/>
<dbReference type="AlphaFoldDB" id="A0A2P8H2J9"/>
<gene>
    <name evidence="9" type="primary">tatA</name>
    <name evidence="11" type="ORF">B0H99_105220</name>
</gene>
<dbReference type="NCBIfam" id="NF011430">
    <property type="entry name" value="PRK14861.1"/>
    <property type="match status" value="1"/>
</dbReference>
<dbReference type="PANTHER" id="PTHR42982:SF1">
    <property type="entry name" value="SEC-INDEPENDENT PROTEIN TRANSLOCASE PROTEIN TATA"/>
    <property type="match status" value="1"/>
</dbReference>
<dbReference type="InterPro" id="IPR006312">
    <property type="entry name" value="TatA/E"/>
</dbReference>
<keyword evidence="5 9" id="KW-0653">Protein transport</keyword>
<dbReference type="GO" id="GO:0008320">
    <property type="term" value="F:protein transmembrane transporter activity"/>
    <property type="evidence" value="ECO:0007669"/>
    <property type="project" value="UniProtKB-UniRule"/>
</dbReference>
<evidence type="ECO:0000256" key="10">
    <source>
        <dbReference type="SAM" id="MobiDB-lite"/>
    </source>
</evidence>
<dbReference type="Proteomes" id="UP000242682">
    <property type="component" value="Unassembled WGS sequence"/>
</dbReference>
<dbReference type="RefSeq" id="WP_106533218.1">
    <property type="nucleotide sequence ID" value="NZ_PYAT01000005.1"/>
</dbReference>
<name>A0A2P8H2J9_9BACL</name>
<dbReference type="NCBIfam" id="TIGR01411">
    <property type="entry name" value="tatAE"/>
    <property type="match status" value="1"/>
</dbReference>
<evidence type="ECO:0000256" key="3">
    <source>
        <dbReference type="ARBA" id="ARBA00022475"/>
    </source>
</evidence>
<comment type="subcellular location">
    <subcellularLocation>
        <location evidence="1 9">Cell membrane</location>
        <topology evidence="1 9">Single-pass membrane protein</topology>
    </subcellularLocation>
</comment>
<dbReference type="EMBL" id="PYAT01000005">
    <property type="protein sequence ID" value="PSL40442.1"/>
    <property type="molecule type" value="Genomic_DNA"/>
</dbReference>
<keyword evidence="6 9" id="KW-1133">Transmembrane helix</keyword>
<dbReference type="Gene3D" id="1.20.5.3310">
    <property type="match status" value="1"/>
</dbReference>
<protein>
    <recommendedName>
        <fullName evidence="9">Sec-independent protein translocase protein TatA</fullName>
    </recommendedName>
</protein>
<dbReference type="InterPro" id="IPR003369">
    <property type="entry name" value="TatA/B/E"/>
</dbReference>
<evidence type="ECO:0000313" key="11">
    <source>
        <dbReference type="EMBL" id="PSL40442.1"/>
    </source>
</evidence>
<evidence type="ECO:0000256" key="6">
    <source>
        <dbReference type="ARBA" id="ARBA00022989"/>
    </source>
</evidence>
<evidence type="ECO:0000256" key="9">
    <source>
        <dbReference type="HAMAP-Rule" id="MF_00236"/>
    </source>
</evidence>
<evidence type="ECO:0000256" key="2">
    <source>
        <dbReference type="ARBA" id="ARBA00022448"/>
    </source>
</evidence>
<feature type="region of interest" description="Disordered" evidence="10">
    <location>
        <begin position="43"/>
        <end position="86"/>
    </location>
</feature>
<evidence type="ECO:0000256" key="8">
    <source>
        <dbReference type="ARBA" id="ARBA00023136"/>
    </source>
</evidence>
<dbReference type="HAMAP" id="MF_00236">
    <property type="entry name" value="TatA_E"/>
    <property type="match status" value="1"/>
</dbReference>
<sequence>MFSSIGVPGLIIILVIVLILFGPKKLPEIGGAVGKTLSEFKRSTKGIMDDEDTEPQPHQPAQTTIQPPPATPVQAAATDKKKSETL</sequence>
<comment type="subunit">
    <text evidence="9">Forms a complex with TatC.</text>
</comment>